<organism evidence="2 3">
    <name type="scientific">Caenorhabditis japonica</name>
    <dbReference type="NCBI Taxonomy" id="281687"/>
    <lineage>
        <taxon>Eukaryota</taxon>
        <taxon>Metazoa</taxon>
        <taxon>Ecdysozoa</taxon>
        <taxon>Nematoda</taxon>
        <taxon>Chromadorea</taxon>
        <taxon>Rhabditida</taxon>
        <taxon>Rhabditina</taxon>
        <taxon>Rhabditomorpha</taxon>
        <taxon>Rhabditoidea</taxon>
        <taxon>Rhabditidae</taxon>
        <taxon>Peloderinae</taxon>
        <taxon>Caenorhabditis</taxon>
    </lineage>
</organism>
<name>A0A8R1IEK3_CAEJA</name>
<protein>
    <submittedName>
        <fullName evidence="2">Uncharacterized protein</fullName>
    </submittedName>
</protein>
<reference evidence="3" key="1">
    <citation type="submission" date="2010-08" db="EMBL/GenBank/DDBJ databases">
        <authorList>
            <consortium name="Caenorhabditis japonica Sequencing Consortium"/>
            <person name="Wilson R.K."/>
        </authorList>
    </citation>
    <scope>NUCLEOTIDE SEQUENCE [LARGE SCALE GENOMIC DNA]</scope>
    <source>
        <strain evidence="3">DF5081</strain>
    </source>
</reference>
<dbReference type="Proteomes" id="UP000005237">
    <property type="component" value="Unassembled WGS sequence"/>
</dbReference>
<proteinExistence type="predicted"/>
<accession>A0A8R1IEK3</accession>
<evidence type="ECO:0000313" key="2">
    <source>
        <dbReference type="EnsemblMetazoa" id="CJA30709.1"/>
    </source>
</evidence>
<dbReference type="EnsemblMetazoa" id="CJA30709.1">
    <property type="protein sequence ID" value="CJA30709.1"/>
    <property type="gene ID" value="WBGene00206556"/>
</dbReference>
<feature type="region of interest" description="Disordered" evidence="1">
    <location>
        <begin position="27"/>
        <end position="46"/>
    </location>
</feature>
<reference evidence="2" key="2">
    <citation type="submission" date="2022-06" db="UniProtKB">
        <authorList>
            <consortium name="EnsemblMetazoa"/>
        </authorList>
    </citation>
    <scope>IDENTIFICATION</scope>
    <source>
        <strain evidence="2">DF5081</strain>
    </source>
</reference>
<sequence>MHKDIHATEEQEDTIVEEVVVHLQSNSEQLRSKAKRHQKDEQTSLQHLQESALTWLPLPPNFATTKSLTRKITHNKRWEMPTSTEIRASTVLFSRCGE</sequence>
<dbReference type="AlphaFoldDB" id="A0A8R1IEK3"/>
<keyword evidence="3" id="KW-1185">Reference proteome</keyword>
<evidence type="ECO:0000313" key="3">
    <source>
        <dbReference type="Proteomes" id="UP000005237"/>
    </source>
</evidence>
<evidence type="ECO:0000256" key="1">
    <source>
        <dbReference type="SAM" id="MobiDB-lite"/>
    </source>
</evidence>